<evidence type="ECO:0000256" key="5">
    <source>
        <dbReference type="ARBA" id="ARBA00022833"/>
    </source>
</evidence>
<dbReference type="PROSITE" id="PS50808">
    <property type="entry name" value="ZF_BED"/>
    <property type="match status" value="1"/>
</dbReference>
<evidence type="ECO:0000256" key="9">
    <source>
        <dbReference type="ARBA" id="ARBA00023242"/>
    </source>
</evidence>
<protein>
    <recommendedName>
        <fullName evidence="12">BED-type domain-containing protein</fullName>
    </recommendedName>
</protein>
<dbReference type="GO" id="GO:0003677">
    <property type="term" value="F:DNA binding"/>
    <property type="evidence" value="ECO:0007669"/>
    <property type="project" value="UniProtKB-KW"/>
</dbReference>
<keyword evidence="5" id="KW-0862">Zinc</keyword>
<keyword evidence="7" id="KW-0238">DNA-binding</keyword>
<reference evidence="13 14" key="1">
    <citation type="submission" date="2020-08" db="EMBL/GenBank/DDBJ databases">
        <title>Plant Genome Project.</title>
        <authorList>
            <person name="Zhang R.-G."/>
        </authorList>
    </citation>
    <scope>NUCLEOTIDE SEQUENCE [LARGE SCALE GENOMIC DNA]</scope>
    <source>
        <tissue evidence="13">Rhizome</tissue>
    </source>
</reference>
<evidence type="ECO:0000256" key="6">
    <source>
        <dbReference type="ARBA" id="ARBA00023015"/>
    </source>
</evidence>
<dbReference type="InterPro" id="IPR052035">
    <property type="entry name" value="ZnF_BED_domain_contain"/>
</dbReference>
<evidence type="ECO:0000256" key="7">
    <source>
        <dbReference type="ARBA" id="ARBA00023125"/>
    </source>
</evidence>
<evidence type="ECO:0000256" key="3">
    <source>
        <dbReference type="ARBA" id="ARBA00022723"/>
    </source>
</evidence>
<keyword evidence="3" id="KW-0479">Metal-binding</keyword>
<dbReference type="Pfam" id="PF05699">
    <property type="entry name" value="Dimer_Tnp_hAT"/>
    <property type="match status" value="1"/>
</dbReference>
<accession>A0A8J5FQA3</accession>
<feature type="domain" description="BED-type" evidence="12">
    <location>
        <begin position="49"/>
        <end position="106"/>
    </location>
</feature>
<evidence type="ECO:0000259" key="12">
    <source>
        <dbReference type="PROSITE" id="PS50808"/>
    </source>
</evidence>
<evidence type="ECO:0000256" key="1">
    <source>
        <dbReference type="ARBA" id="ARBA00004123"/>
    </source>
</evidence>
<dbReference type="GO" id="GO:0008270">
    <property type="term" value="F:zinc ion binding"/>
    <property type="evidence" value="ECO:0007669"/>
    <property type="project" value="UniProtKB-KW"/>
</dbReference>
<evidence type="ECO:0000256" key="10">
    <source>
        <dbReference type="PROSITE-ProRule" id="PRU00027"/>
    </source>
</evidence>
<dbReference type="AlphaFoldDB" id="A0A8J5FQA3"/>
<feature type="compositionally biased region" description="Polar residues" evidence="11">
    <location>
        <begin position="31"/>
        <end position="40"/>
    </location>
</feature>
<dbReference type="SUPFAM" id="SSF53098">
    <property type="entry name" value="Ribonuclease H-like"/>
    <property type="match status" value="1"/>
</dbReference>
<dbReference type="Pfam" id="PF14372">
    <property type="entry name" value="hAT-like_RNase-H"/>
    <property type="match status" value="1"/>
</dbReference>
<dbReference type="PANTHER" id="PTHR46481:SF10">
    <property type="entry name" value="ZINC FINGER BED DOMAIN-CONTAINING PROTEIN 39"/>
    <property type="match status" value="1"/>
</dbReference>
<keyword evidence="8" id="KW-0804">Transcription</keyword>
<evidence type="ECO:0000256" key="2">
    <source>
        <dbReference type="ARBA" id="ARBA00011738"/>
    </source>
</evidence>
<feature type="region of interest" description="Disordered" evidence="11">
    <location>
        <begin position="1"/>
        <end position="49"/>
    </location>
</feature>
<keyword evidence="6" id="KW-0805">Transcription regulation</keyword>
<evidence type="ECO:0000256" key="11">
    <source>
        <dbReference type="SAM" id="MobiDB-lite"/>
    </source>
</evidence>
<keyword evidence="14" id="KW-1185">Reference proteome</keyword>
<dbReference type="Proteomes" id="UP000734854">
    <property type="component" value="Unassembled WGS sequence"/>
</dbReference>
<dbReference type="EMBL" id="JACMSC010000016">
    <property type="protein sequence ID" value="KAG6484239.1"/>
    <property type="molecule type" value="Genomic_DNA"/>
</dbReference>
<organism evidence="13 14">
    <name type="scientific">Zingiber officinale</name>
    <name type="common">Ginger</name>
    <name type="synonym">Amomum zingiber</name>
    <dbReference type="NCBI Taxonomy" id="94328"/>
    <lineage>
        <taxon>Eukaryota</taxon>
        <taxon>Viridiplantae</taxon>
        <taxon>Streptophyta</taxon>
        <taxon>Embryophyta</taxon>
        <taxon>Tracheophyta</taxon>
        <taxon>Spermatophyta</taxon>
        <taxon>Magnoliopsida</taxon>
        <taxon>Liliopsida</taxon>
        <taxon>Zingiberales</taxon>
        <taxon>Zingiberaceae</taxon>
        <taxon>Zingiber</taxon>
    </lineage>
</organism>
<gene>
    <name evidence="13" type="ORF">ZIOFF_061034</name>
</gene>
<dbReference type="PANTHER" id="PTHR46481">
    <property type="entry name" value="ZINC FINGER BED DOMAIN-CONTAINING PROTEIN 4"/>
    <property type="match status" value="1"/>
</dbReference>
<evidence type="ECO:0000313" key="14">
    <source>
        <dbReference type="Proteomes" id="UP000734854"/>
    </source>
</evidence>
<dbReference type="GO" id="GO:0046983">
    <property type="term" value="F:protein dimerization activity"/>
    <property type="evidence" value="ECO:0007669"/>
    <property type="project" value="InterPro"/>
</dbReference>
<evidence type="ECO:0000256" key="4">
    <source>
        <dbReference type="ARBA" id="ARBA00022771"/>
    </source>
</evidence>
<comment type="caution">
    <text evidence="13">The sequence shown here is derived from an EMBL/GenBank/DDBJ whole genome shotgun (WGS) entry which is preliminary data.</text>
</comment>
<comment type="subcellular location">
    <subcellularLocation>
        <location evidence="1">Nucleus</location>
    </subcellularLocation>
</comment>
<sequence>MADSAPAANSAIQVSLDSNEIPEQIRDKGDSVNNNATGDGNLSPKLKKQKRSHVWSEMIEVEDPKGDKYKCKHCQLFLAKMKTGTTTHLKRHLDHCAKHLESKKKLEDKLKQQQLLLGFESVDTTMPPLLHDGKFCMERMKEAAASWILMHEHSFTLLEEEGFNMFCRRGMPEWTRISRTTGKKSCFAIYEAEKKKLHSLLKNVTKISLTTDLWKSKNQKIEYMVITGHWIDSSWKLNKCVLNFFNIPPPRGGPQISYTLLKCARTWEIENKIYTVSVDNASANDAAIKYMKEDFLKINNNLICGGKLFHVRCCAHILNLIAQDGLNEIKDIIHVIRQSVDFIRRTDARLIQFAEIVKQLKLQERKLVDDCKTRWNSTYELLRTAIAFKEVFPRFKDREPNYVHCPTESDWEKLLKVFSVLKVFYQATKIISETEYPTTNLFLNEVYRVKLILDEKSCDEEEFIRKMVQKMKEKFDKYWGECNLLMAVGSVLDPRCKMRLLEFTFPKLYNTFESESNIREVQKLLYAIYKEYADAAIENLQGSKSNSESQSSNSSTQNIREQATFSSGWSEFSSYLKEIEMVQPEKSELDVYLEEGCHRHNPNDAFDALGWWKLNTYKFPVLSTLARDILAIPITTVASEATFSAGGRVIDKYRASLAPATVEMLMCGGDWCRKRHGVTKKTKVEKQLLTIDLPID</sequence>
<proteinExistence type="predicted"/>
<comment type="subunit">
    <text evidence="2">Homodimer.</text>
</comment>
<dbReference type="InterPro" id="IPR025525">
    <property type="entry name" value="hAT-like_transposase_RNase-H"/>
</dbReference>
<dbReference type="InterPro" id="IPR008906">
    <property type="entry name" value="HATC_C_dom"/>
</dbReference>
<dbReference type="InterPro" id="IPR003656">
    <property type="entry name" value="Znf_BED"/>
</dbReference>
<keyword evidence="4 10" id="KW-0863">Zinc-finger</keyword>
<evidence type="ECO:0000256" key="8">
    <source>
        <dbReference type="ARBA" id="ARBA00023163"/>
    </source>
</evidence>
<keyword evidence="9" id="KW-0539">Nucleus</keyword>
<dbReference type="GO" id="GO:0005634">
    <property type="term" value="C:nucleus"/>
    <property type="evidence" value="ECO:0007669"/>
    <property type="project" value="UniProtKB-SubCell"/>
</dbReference>
<name>A0A8J5FQA3_ZINOF</name>
<evidence type="ECO:0000313" key="13">
    <source>
        <dbReference type="EMBL" id="KAG6484239.1"/>
    </source>
</evidence>
<dbReference type="InterPro" id="IPR012337">
    <property type="entry name" value="RNaseH-like_sf"/>
</dbReference>